<proteinExistence type="predicted"/>
<evidence type="ECO:0000256" key="1">
    <source>
        <dbReference type="SAM" id="Phobius"/>
    </source>
</evidence>
<accession>A0AAD9XP50</accession>
<name>A0AAD9XP50_9ROSI</name>
<reference evidence="2" key="1">
    <citation type="journal article" date="2023" name="Plant J.">
        <title>Genome sequences and population genomics provide insights into the demographic history, inbreeding, and mutation load of two 'living fossil' tree species of Dipteronia.</title>
        <authorList>
            <person name="Feng Y."/>
            <person name="Comes H.P."/>
            <person name="Chen J."/>
            <person name="Zhu S."/>
            <person name="Lu R."/>
            <person name="Zhang X."/>
            <person name="Li P."/>
            <person name="Qiu J."/>
            <person name="Olsen K.M."/>
            <person name="Qiu Y."/>
        </authorList>
    </citation>
    <scope>NUCLEOTIDE SEQUENCE</scope>
    <source>
        <strain evidence="2">KIB01</strain>
    </source>
</reference>
<comment type="caution">
    <text evidence="2">The sequence shown here is derived from an EMBL/GenBank/DDBJ whole genome shotgun (WGS) entry which is preliminary data.</text>
</comment>
<sequence length="107" mass="12169">MVLGLVLNMWWLGLVVKVGDWIGFGGCELVNKFLVFAINFWVRGINFLFLFVKFLFVFGKFPQPSDGDLHLSIWPTSPSEHLANYAVGLGFQFFFSRFMKNGVIDGV</sequence>
<keyword evidence="1" id="KW-0472">Membrane</keyword>
<evidence type="ECO:0000313" key="2">
    <source>
        <dbReference type="EMBL" id="KAK2662810.1"/>
    </source>
</evidence>
<feature type="transmembrane region" description="Helical" evidence="1">
    <location>
        <begin position="33"/>
        <end position="56"/>
    </location>
</feature>
<evidence type="ECO:0008006" key="4">
    <source>
        <dbReference type="Google" id="ProtNLM"/>
    </source>
</evidence>
<dbReference type="Proteomes" id="UP001280121">
    <property type="component" value="Unassembled WGS sequence"/>
</dbReference>
<evidence type="ECO:0000313" key="3">
    <source>
        <dbReference type="Proteomes" id="UP001280121"/>
    </source>
</evidence>
<keyword evidence="3" id="KW-1185">Reference proteome</keyword>
<organism evidence="2 3">
    <name type="scientific">Dipteronia dyeriana</name>
    <dbReference type="NCBI Taxonomy" id="168575"/>
    <lineage>
        <taxon>Eukaryota</taxon>
        <taxon>Viridiplantae</taxon>
        <taxon>Streptophyta</taxon>
        <taxon>Embryophyta</taxon>
        <taxon>Tracheophyta</taxon>
        <taxon>Spermatophyta</taxon>
        <taxon>Magnoliopsida</taxon>
        <taxon>eudicotyledons</taxon>
        <taxon>Gunneridae</taxon>
        <taxon>Pentapetalae</taxon>
        <taxon>rosids</taxon>
        <taxon>malvids</taxon>
        <taxon>Sapindales</taxon>
        <taxon>Sapindaceae</taxon>
        <taxon>Hippocastanoideae</taxon>
        <taxon>Acereae</taxon>
        <taxon>Dipteronia</taxon>
    </lineage>
</organism>
<keyword evidence="1" id="KW-0812">Transmembrane</keyword>
<dbReference type="AlphaFoldDB" id="A0AAD9XP50"/>
<gene>
    <name evidence="2" type="ORF">Ddye_001384</name>
</gene>
<dbReference type="EMBL" id="JANJYI010000001">
    <property type="protein sequence ID" value="KAK2662810.1"/>
    <property type="molecule type" value="Genomic_DNA"/>
</dbReference>
<protein>
    <recommendedName>
        <fullName evidence="4">Transmembrane protein</fullName>
    </recommendedName>
</protein>
<keyword evidence="1" id="KW-1133">Transmembrane helix</keyword>